<dbReference type="OrthoDB" id="1733421at2"/>
<dbReference type="RefSeq" id="WP_024856422.1">
    <property type="nucleotide sequence ID" value="NZ_JEOB01000004.1"/>
</dbReference>
<keyword evidence="2" id="KW-1185">Reference proteome</keyword>
<evidence type="ECO:0000313" key="2">
    <source>
        <dbReference type="Proteomes" id="UP000021369"/>
    </source>
</evidence>
<dbReference type="AlphaFoldDB" id="A0A011WM41"/>
<accession>A0A011WM41</accession>
<reference evidence="1 2" key="1">
    <citation type="submission" date="2013-06" db="EMBL/GenBank/DDBJ databases">
        <title>Rumen cellulosomics: divergent fiber-degrading strategies revealed by comparative genome-wide analysis of six Ruminococcal strains.</title>
        <authorList>
            <person name="Dassa B."/>
            <person name="Borovok I."/>
            <person name="Lamed R."/>
            <person name="Flint H."/>
            <person name="Yeoman C.J."/>
            <person name="White B."/>
            <person name="Bayer E.A."/>
        </authorList>
    </citation>
    <scope>NUCLEOTIDE SEQUENCE [LARGE SCALE GENOMIC DNA]</scope>
    <source>
        <strain evidence="1 2">SY3</strain>
    </source>
</reference>
<dbReference type="PATRIC" id="fig|1341156.4.peg.3081"/>
<protein>
    <submittedName>
        <fullName evidence="1">Uncharacterized protein</fullName>
    </submittedName>
</protein>
<evidence type="ECO:0000313" key="1">
    <source>
        <dbReference type="EMBL" id="EXM38070.1"/>
    </source>
</evidence>
<name>A0A011WM41_RUMAL</name>
<gene>
    <name evidence="1" type="ORF">RASY3_17400</name>
</gene>
<comment type="caution">
    <text evidence="1">The sequence shown here is derived from an EMBL/GenBank/DDBJ whole genome shotgun (WGS) entry which is preliminary data.</text>
</comment>
<proteinExistence type="predicted"/>
<organism evidence="1 2">
    <name type="scientific">Ruminococcus albus SY3</name>
    <dbReference type="NCBI Taxonomy" id="1341156"/>
    <lineage>
        <taxon>Bacteria</taxon>
        <taxon>Bacillati</taxon>
        <taxon>Bacillota</taxon>
        <taxon>Clostridia</taxon>
        <taxon>Eubacteriales</taxon>
        <taxon>Oscillospiraceae</taxon>
        <taxon>Ruminococcus</taxon>
    </lineage>
</organism>
<dbReference type="Proteomes" id="UP000021369">
    <property type="component" value="Unassembled WGS sequence"/>
</dbReference>
<dbReference type="EMBL" id="JEOB01000004">
    <property type="protein sequence ID" value="EXM38070.1"/>
    <property type="molecule type" value="Genomic_DNA"/>
</dbReference>
<sequence>MSETINRPNGSFKEAVCIDAMRIYDSCSAQDCLEDVEFSFTEEDQETLNDAAYIKTQSIDVTDINFAISPVAFNQGFYSVDVTYNFRGQIEVFNGENTPPVVIYGNALFTKKVILYGSDGGTQRFVSDSGLVTQQEAPTSGCACCKSLCTLPTASVSLVEPMCLDTRLTAADPETGERSVLVTIGLFAIISLARAVPLMIPVYDYCVPGKECTSTSSTPCEMFEQIDFPTNEFFPRGIDPSCCMRNNDIFQQKES</sequence>